<dbReference type="Proteomes" id="UP000034235">
    <property type="component" value="Unassembled WGS sequence"/>
</dbReference>
<reference evidence="1 2" key="1">
    <citation type="journal article" date="2015" name="Nature">
        <title>rRNA introns, odd ribosomes, and small enigmatic genomes across a large radiation of phyla.</title>
        <authorList>
            <person name="Brown C.T."/>
            <person name="Hug L.A."/>
            <person name="Thomas B.C."/>
            <person name="Sharon I."/>
            <person name="Castelle C.J."/>
            <person name="Singh A."/>
            <person name="Wilkins M.J."/>
            <person name="Williams K.H."/>
            <person name="Banfield J.F."/>
        </authorList>
    </citation>
    <scope>NUCLEOTIDE SEQUENCE [LARGE SCALE GENOMIC DNA]</scope>
</reference>
<evidence type="ECO:0000313" key="1">
    <source>
        <dbReference type="EMBL" id="KKQ66972.1"/>
    </source>
</evidence>
<sequence>MKDREKQTSFEELTNQSPTYREWFIAFLLLPVTLQKLAQGIGQIAEEMRYHRRIYQHLANLDEVGRDLNTGLYRFFGGRVSYKRPDPVTSNPNSK</sequence>
<evidence type="ECO:0000313" key="2">
    <source>
        <dbReference type="Proteomes" id="UP000034235"/>
    </source>
</evidence>
<accession>A0A0G0JJF2</accession>
<organism evidence="1 2">
    <name type="scientific">Candidatus Daviesbacteria bacterium GW2011_GWA2_38_24</name>
    <dbReference type="NCBI Taxonomy" id="1618422"/>
    <lineage>
        <taxon>Bacteria</taxon>
        <taxon>Candidatus Daviesiibacteriota</taxon>
    </lineage>
</organism>
<dbReference type="EMBL" id="LBUP01000002">
    <property type="protein sequence ID" value="KKQ66972.1"/>
    <property type="molecule type" value="Genomic_DNA"/>
</dbReference>
<gene>
    <name evidence="1" type="ORF">US86_C0002G0089</name>
</gene>
<protein>
    <submittedName>
        <fullName evidence="1">Uncharacterized protein</fullName>
    </submittedName>
</protein>
<comment type="caution">
    <text evidence="1">The sequence shown here is derived from an EMBL/GenBank/DDBJ whole genome shotgun (WGS) entry which is preliminary data.</text>
</comment>
<name>A0A0G0JJF2_9BACT</name>
<proteinExistence type="predicted"/>
<dbReference type="AlphaFoldDB" id="A0A0G0JJF2"/>